<organism evidence="1 2">
    <name type="scientific">Pedobacter panaciterrae</name>
    <dbReference type="NCBI Taxonomy" id="363849"/>
    <lineage>
        <taxon>Bacteria</taxon>
        <taxon>Pseudomonadati</taxon>
        <taxon>Bacteroidota</taxon>
        <taxon>Sphingobacteriia</taxon>
        <taxon>Sphingobacteriales</taxon>
        <taxon>Sphingobacteriaceae</taxon>
        <taxon>Pedobacter</taxon>
    </lineage>
</organism>
<sequence>MKSIEIKYFKDFLSSGEIPSGLPAHLQALWHEGKGDWKTAHDLIDHLSDKQSAHVHAYLHRKEGDVWNADYWYNRAGQSRPNVTLEKEWEDLVSLYLSLLPNSTGN</sequence>
<protein>
    <submittedName>
        <fullName evidence="1">Uncharacterized protein</fullName>
    </submittedName>
</protein>
<keyword evidence="2" id="KW-1185">Reference proteome</keyword>
<evidence type="ECO:0000313" key="2">
    <source>
        <dbReference type="Proteomes" id="UP001378956"/>
    </source>
</evidence>
<comment type="caution">
    <text evidence="1">The sequence shown here is derived from an EMBL/GenBank/DDBJ whole genome shotgun (WGS) entry which is preliminary data.</text>
</comment>
<proteinExistence type="predicted"/>
<accession>A0ABU8NLP1</accession>
<name>A0ABU8NLP1_9SPHI</name>
<gene>
    <name evidence="1" type="ORF">WAE58_11780</name>
</gene>
<evidence type="ECO:0000313" key="1">
    <source>
        <dbReference type="EMBL" id="MEJ2903112.1"/>
    </source>
</evidence>
<dbReference type="EMBL" id="JBBEUB010000003">
    <property type="protein sequence ID" value="MEJ2903112.1"/>
    <property type="molecule type" value="Genomic_DNA"/>
</dbReference>
<dbReference type="RefSeq" id="WP_216854314.1">
    <property type="nucleotide sequence ID" value="NZ_CBFGNQ010000016.1"/>
</dbReference>
<dbReference type="Proteomes" id="UP001378956">
    <property type="component" value="Unassembled WGS sequence"/>
</dbReference>
<reference evidence="1 2" key="1">
    <citation type="submission" date="2024-03" db="EMBL/GenBank/DDBJ databases">
        <title>Sequence of Lycoming College Course Isolates.</title>
        <authorList>
            <person name="Plotts O."/>
            <person name="Newman J."/>
        </authorList>
    </citation>
    <scope>NUCLEOTIDE SEQUENCE [LARGE SCALE GENOMIC DNA]</scope>
    <source>
        <strain evidence="1 2">CJB-3</strain>
    </source>
</reference>